<gene>
    <name evidence="1" type="ORF">MAR_034175</name>
</gene>
<dbReference type="Proteomes" id="UP001164746">
    <property type="component" value="Chromosome 17"/>
</dbReference>
<keyword evidence="2" id="KW-1185">Reference proteome</keyword>
<reference evidence="1" key="1">
    <citation type="submission" date="2022-11" db="EMBL/GenBank/DDBJ databases">
        <title>Centuries of genome instability and evolution in soft-shell clam transmissible cancer (bioRxiv).</title>
        <authorList>
            <person name="Hart S.F.M."/>
            <person name="Yonemitsu M.A."/>
            <person name="Giersch R.M."/>
            <person name="Beal B.F."/>
            <person name="Arriagada G."/>
            <person name="Davis B.W."/>
            <person name="Ostrander E.A."/>
            <person name="Goff S.P."/>
            <person name="Metzger M.J."/>
        </authorList>
    </citation>
    <scope>NUCLEOTIDE SEQUENCE</scope>
    <source>
        <strain evidence="1">MELC-2E11</strain>
        <tissue evidence="1">Siphon/mantle</tissue>
    </source>
</reference>
<feature type="non-terminal residue" evidence="1">
    <location>
        <position position="70"/>
    </location>
</feature>
<evidence type="ECO:0000313" key="1">
    <source>
        <dbReference type="EMBL" id="WAR31633.1"/>
    </source>
</evidence>
<organism evidence="1 2">
    <name type="scientific">Mya arenaria</name>
    <name type="common">Soft-shell clam</name>
    <dbReference type="NCBI Taxonomy" id="6604"/>
    <lineage>
        <taxon>Eukaryota</taxon>
        <taxon>Metazoa</taxon>
        <taxon>Spiralia</taxon>
        <taxon>Lophotrochozoa</taxon>
        <taxon>Mollusca</taxon>
        <taxon>Bivalvia</taxon>
        <taxon>Autobranchia</taxon>
        <taxon>Heteroconchia</taxon>
        <taxon>Euheterodonta</taxon>
        <taxon>Imparidentia</taxon>
        <taxon>Neoheterodontei</taxon>
        <taxon>Myida</taxon>
        <taxon>Myoidea</taxon>
        <taxon>Myidae</taxon>
        <taxon>Mya</taxon>
    </lineage>
</organism>
<proteinExistence type="predicted"/>
<evidence type="ECO:0000313" key="2">
    <source>
        <dbReference type="Proteomes" id="UP001164746"/>
    </source>
</evidence>
<accession>A0ABY7GB72</accession>
<sequence length="70" mass="8173">MSQIIMFYVLETKQGIFSQEKLHQKQRLQRHVFKRGSQRTWFACLGGRPEAVCRVAYTHSSQPTLYVGTI</sequence>
<name>A0ABY7GB72_MYAAR</name>
<protein>
    <submittedName>
        <fullName evidence="1">Uncharacterized protein</fullName>
    </submittedName>
</protein>
<dbReference type="EMBL" id="CP111028">
    <property type="protein sequence ID" value="WAR31633.1"/>
    <property type="molecule type" value="Genomic_DNA"/>
</dbReference>